<dbReference type="Gene3D" id="2.170.270.10">
    <property type="entry name" value="SET domain"/>
    <property type="match status" value="1"/>
</dbReference>
<dbReference type="STRING" id="623744.A0A553RCM4"/>
<keyword evidence="4" id="KW-1185">Reference proteome</keyword>
<dbReference type="InterPro" id="IPR046341">
    <property type="entry name" value="SET_dom_sf"/>
</dbReference>
<organism evidence="3 4">
    <name type="scientific">Danionella cerebrum</name>
    <dbReference type="NCBI Taxonomy" id="2873325"/>
    <lineage>
        <taxon>Eukaryota</taxon>
        <taxon>Metazoa</taxon>
        <taxon>Chordata</taxon>
        <taxon>Craniata</taxon>
        <taxon>Vertebrata</taxon>
        <taxon>Euteleostomi</taxon>
        <taxon>Actinopterygii</taxon>
        <taxon>Neopterygii</taxon>
        <taxon>Teleostei</taxon>
        <taxon>Ostariophysi</taxon>
        <taxon>Cypriniformes</taxon>
        <taxon>Danionidae</taxon>
        <taxon>Danioninae</taxon>
        <taxon>Danionella</taxon>
    </lineage>
</organism>
<dbReference type="InterPro" id="IPR051700">
    <property type="entry name" value="STE20_Ser-Thr_kinase"/>
</dbReference>
<dbReference type="PROSITE" id="PS50280">
    <property type="entry name" value="SET"/>
    <property type="match status" value="1"/>
</dbReference>
<evidence type="ECO:0000256" key="1">
    <source>
        <dbReference type="SAM" id="MobiDB-lite"/>
    </source>
</evidence>
<dbReference type="SMART" id="SM00317">
    <property type="entry name" value="SET"/>
    <property type="match status" value="1"/>
</dbReference>
<proteinExistence type="predicted"/>
<protein>
    <recommendedName>
        <fullName evidence="2">SET domain-containing protein</fullName>
    </recommendedName>
</protein>
<dbReference type="Proteomes" id="UP000316079">
    <property type="component" value="Unassembled WGS sequence"/>
</dbReference>
<reference evidence="3 4" key="1">
    <citation type="journal article" date="2019" name="Sci. Data">
        <title>Hybrid genome assembly and annotation of Danionella translucida.</title>
        <authorList>
            <person name="Kadobianskyi M."/>
            <person name="Schulze L."/>
            <person name="Schuelke M."/>
            <person name="Judkewitz B."/>
        </authorList>
    </citation>
    <scope>NUCLEOTIDE SEQUENCE [LARGE SCALE GENOMIC DNA]</scope>
    <source>
        <strain evidence="3 4">Bolton</strain>
    </source>
</reference>
<gene>
    <name evidence="3" type="ORF">DNTS_003746</name>
</gene>
<sequence>MVKYERIKFLVLALKSSMEVYAWAHKPYHKFMAFKVWVGVGLGYGKQNPAIVHPRFVYLRSMSLTKSTLTKSLTINAESFGDLVHKPLLVDLTVEKGQRLKVIYGSCSGFHAVDVDSGAVYDIYLPTHIKSELCRRWGRRFGRLRVGGGDDGSEDSVSAVGTTDRKTPCRRWGRRFGRLRVGMSAGICWVYGNNWEEIWIETQNKPNFLEHLPSLLLNFNGRGVFAAQPIEPGAFVLEYRGKLISAEECQSRLYTERESTLLLDASKEDGSLGRLVNDNDKSPNCTMKKIIVKDKPHLCLFAVKRIEPGTEIDYNYGDVKWPWRKKVGTEEFPAARVESSTALIEEISRDQDGSIQVGTEECPAARVESSTALIEEISRDQDGSIQVGTEEFPAARVESSTALIEEISRDQDGSIQ</sequence>
<dbReference type="Pfam" id="PF00856">
    <property type="entry name" value="SET"/>
    <property type="match status" value="1"/>
</dbReference>
<feature type="non-terminal residue" evidence="3">
    <location>
        <position position="416"/>
    </location>
</feature>
<comment type="caution">
    <text evidence="3">The sequence shown here is derived from an EMBL/GenBank/DDBJ whole genome shotgun (WGS) entry which is preliminary data.</text>
</comment>
<dbReference type="InterPro" id="IPR001214">
    <property type="entry name" value="SET_dom"/>
</dbReference>
<evidence type="ECO:0000259" key="2">
    <source>
        <dbReference type="PROSITE" id="PS50280"/>
    </source>
</evidence>
<feature type="domain" description="SET" evidence="2">
    <location>
        <begin position="204"/>
        <end position="317"/>
    </location>
</feature>
<evidence type="ECO:0000313" key="3">
    <source>
        <dbReference type="EMBL" id="TRY99927.1"/>
    </source>
</evidence>
<evidence type="ECO:0000313" key="4">
    <source>
        <dbReference type="Proteomes" id="UP000316079"/>
    </source>
</evidence>
<dbReference type="EMBL" id="SRMA01024945">
    <property type="protein sequence ID" value="TRY99927.1"/>
    <property type="molecule type" value="Genomic_DNA"/>
</dbReference>
<name>A0A553RCM4_9TELE</name>
<dbReference type="GO" id="GO:0005829">
    <property type="term" value="C:cytosol"/>
    <property type="evidence" value="ECO:0007669"/>
    <property type="project" value="TreeGrafter"/>
</dbReference>
<accession>A0A553RCM4</accession>
<dbReference type="PANTHER" id="PTHR47096:SF1">
    <property type="entry name" value="MISSHAPEN LIKE KINASE 1"/>
    <property type="match status" value="1"/>
</dbReference>
<feature type="region of interest" description="Disordered" evidence="1">
    <location>
        <begin position="378"/>
        <end position="398"/>
    </location>
</feature>
<dbReference type="OrthoDB" id="16287at2759"/>
<dbReference type="PANTHER" id="PTHR47096">
    <property type="entry name" value="MISSHAPEN LIKE KINASE 1"/>
    <property type="match status" value="1"/>
</dbReference>
<dbReference type="SUPFAM" id="SSF82199">
    <property type="entry name" value="SET domain"/>
    <property type="match status" value="1"/>
</dbReference>
<dbReference type="AlphaFoldDB" id="A0A553RCM4"/>